<feature type="region of interest" description="Disordered" evidence="5">
    <location>
        <begin position="391"/>
        <end position="410"/>
    </location>
</feature>
<keyword evidence="9" id="KW-1185">Reference proteome</keyword>
<dbReference type="Pfam" id="PF00083">
    <property type="entry name" value="Sugar_tr"/>
    <property type="match status" value="1"/>
</dbReference>
<dbReference type="PROSITE" id="PS00216">
    <property type="entry name" value="SUGAR_TRANSPORT_1"/>
    <property type="match status" value="1"/>
</dbReference>
<dbReference type="GO" id="GO:0016020">
    <property type="term" value="C:membrane"/>
    <property type="evidence" value="ECO:0007669"/>
    <property type="project" value="UniProtKB-SubCell"/>
</dbReference>
<evidence type="ECO:0000259" key="7">
    <source>
        <dbReference type="PROSITE" id="PS50850"/>
    </source>
</evidence>
<sequence length="410" mass="46136">MANFAYLGGLLVGGIVLGGLADKYGRRKMMILSHILVGVSGIFATFAPNIFVYTISRFFVAFGAIGSYINAFTLGFEWLDVKHHVKFSSFSSYTYSFGHFILAGLAYVMQDWHHLQLATTSIHFLFFITACFHPESARWLLLQGRHEEALKLLKRVARINGKHLTEADLNIHVLTKEMEEKNIPSDNSASLLDLIRVKELRKQTIILSISWFTILFCYYGIALNLEVIKVNIFLLLVIFGVLDLPMLLASMAMMSYFGRRIVLSGLFLLSSCAFFALTLTPADHLVVRAAFAVIGRMAIATSYNANMLLTGELYPTVVRQNSLGMMSMIAQVGTLMAPLIILSRDMYLFLPELSFALLSMISGLLALLLPETFKTIPPDTMEDLIRQRKRHNTHEYQEESDGHESLRALR</sequence>
<evidence type="ECO:0000313" key="8">
    <source>
        <dbReference type="Ensembl" id="ENSEBUP00000011587.1"/>
    </source>
</evidence>
<dbReference type="InterPro" id="IPR005829">
    <property type="entry name" value="Sugar_transporter_CS"/>
</dbReference>
<dbReference type="GeneTree" id="ENSGT00940000154901"/>
<evidence type="ECO:0000256" key="6">
    <source>
        <dbReference type="SAM" id="Phobius"/>
    </source>
</evidence>
<feature type="domain" description="Major facilitator superfamily (MFS) profile" evidence="7">
    <location>
        <begin position="1"/>
        <end position="374"/>
    </location>
</feature>
<keyword evidence="2 6" id="KW-0812">Transmembrane</keyword>
<protein>
    <recommendedName>
        <fullName evidence="7">Major facilitator superfamily (MFS) profile domain-containing protein</fullName>
    </recommendedName>
</protein>
<dbReference type="Ensembl" id="ENSEBUT00000012159.1">
    <property type="protein sequence ID" value="ENSEBUP00000011587.1"/>
    <property type="gene ID" value="ENSEBUG00000007426.1"/>
</dbReference>
<dbReference type="InterPro" id="IPR020846">
    <property type="entry name" value="MFS_dom"/>
</dbReference>
<accession>A0A8C4Q8I2</accession>
<evidence type="ECO:0000256" key="4">
    <source>
        <dbReference type="ARBA" id="ARBA00023136"/>
    </source>
</evidence>
<feature type="transmembrane region" description="Helical" evidence="6">
    <location>
        <begin position="323"/>
        <end position="342"/>
    </location>
</feature>
<dbReference type="Proteomes" id="UP000694388">
    <property type="component" value="Unplaced"/>
</dbReference>
<name>A0A8C4Q8I2_EPTBU</name>
<dbReference type="PANTHER" id="PTHR24064">
    <property type="entry name" value="SOLUTE CARRIER FAMILY 22 MEMBER"/>
    <property type="match status" value="1"/>
</dbReference>
<feature type="transmembrane region" description="Helical" evidence="6">
    <location>
        <begin position="204"/>
        <end position="221"/>
    </location>
</feature>
<dbReference type="InterPro" id="IPR005828">
    <property type="entry name" value="MFS_sugar_transport-like"/>
</dbReference>
<feature type="transmembrane region" description="Helical" evidence="6">
    <location>
        <begin position="6"/>
        <end position="24"/>
    </location>
</feature>
<proteinExistence type="predicted"/>
<keyword evidence="4 6" id="KW-0472">Membrane</keyword>
<dbReference type="GO" id="GO:0022857">
    <property type="term" value="F:transmembrane transporter activity"/>
    <property type="evidence" value="ECO:0007669"/>
    <property type="project" value="InterPro"/>
</dbReference>
<organism evidence="8 9">
    <name type="scientific">Eptatretus burgeri</name>
    <name type="common">Inshore hagfish</name>
    <dbReference type="NCBI Taxonomy" id="7764"/>
    <lineage>
        <taxon>Eukaryota</taxon>
        <taxon>Metazoa</taxon>
        <taxon>Chordata</taxon>
        <taxon>Craniata</taxon>
        <taxon>Vertebrata</taxon>
        <taxon>Cyclostomata</taxon>
        <taxon>Myxini</taxon>
        <taxon>Myxiniformes</taxon>
        <taxon>Myxinidae</taxon>
        <taxon>Eptatretinae</taxon>
        <taxon>Eptatretus</taxon>
    </lineage>
</organism>
<feature type="transmembrane region" description="Helical" evidence="6">
    <location>
        <begin position="31"/>
        <end position="52"/>
    </location>
</feature>
<keyword evidence="3 6" id="KW-1133">Transmembrane helix</keyword>
<dbReference type="AlphaFoldDB" id="A0A8C4Q8I2"/>
<comment type="subcellular location">
    <subcellularLocation>
        <location evidence="1">Membrane</location>
        <topology evidence="1">Multi-pass membrane protein</topology>
    </subcellularLocation>
</comment>
<dbReference type="Gene3D" id="1.20.1250.20">
    <property type="entry name" value="MFS general substrate transporter like domains"/>
    <property type="match status" value="1"/>
</dbReference>
<evidence type="ECO:0000256" key="3">
    <source>
        <dbReference type="ARBA" id="ARBA00022989"/>
    </source>
</evidence>
<evidence type="ECO:0000313" key="9">
    <source>
        <dbReference type="Proteomes" id="UP000694388"/>
    </source>
</evidence>
<feature type="transmembrane region" description="Helical" evidence="6">
    <location>
        <begin position="261"/>
        <end position="279"/>
    </location>
</feature>
<evidence type="ECO:0000256" key="1">
    <source>
        <dbReference type="ARBA" id="ARBA00004141"/>
    </source>
</evidence>
<feature type="transmembrane region" description="Helical" evidence="6">
    <location>
        <begin position="58"/>
        <end position="78"/>
    </location>
</feature>
<reference evidence="8" key="2">
    <citation type="submission" date="2025-09" db="UniProtKB">
        <authorList>
            <consortium name="Ensembl"/>
        </authorList>
    </citation>
    <scope>IDENTIFICATION</scope>
</reference>
<feature type="compositionally biased region" description="Basic and acidic residues" evidence="5">
    <location>
        <begin position="393"/>
        <end position="410"/>
    </location>
</feature>
<evidence type="ECO:0000256" key="5">
    <source>
        <dbReference type="SAM" id="MobiDB-lite"/>
    </source>
</evidence>
<feature type="transmembrane region" description="Helical" evidence="6">
    <location>
        <begin position="90"/>
        <end position="109"/>
    </location>
</feature>
<dbReference type="InterPro" id="IPR036259">
    <property type="entry name" value="MFS_trans_sf"/>
</dbReference>
<dbReference type="SUPFAM" id="SSF103473">
    <property type="entry name" value="MFS general substrate transporter"/>
    <property type="match status" value="1"/>
</dbReference>
<feature type="transmembrane region" description="Helical" evidence="6">
    <location>
        <begin position="285"/>
        <end position="303"/>
    </location>
</feature>
<dbReference type="PROSITE" id="PS50850">
    <property type="entry name" value="MFS"/>
    <property type="match status" value="1"/>
</dbReference>
<evidence type="ECO:0000256" key="2">
    <source>
        <dbReference type="ARBA" id="ARBA00022692"/>
    </source>
</evidence>
<feature type="transmembrane region" description="Helical" evidence="6">
    <location>
        <begin position="227"/>
        <end position="249"/>
    </location>
</feature>
<feature type="transmembrane region" description="Helical" evidence="6">
    <location>
        <begin position="348"/>
        <end position="369"/>
    </location>
</feature>
<reference evidence="8" key="1">
    <citation type="submission" date="2025-08" db="UniProtKB">
        <authorList>
            <consortium name="Ensembl"/>
        </authorList>
    </citation>
    <scope>IDENTIFICATION</scope>
</reference>